<accession>A0A0F9GHX5</accession>
<gene>
    <name evidence="1" type="ORF">LCGC14_1825270</name>
</gene>
<proteinExistence type="predicted"/>
<protein>
    <submittedName>
        <fullName evidence="1">Uncharacterized protein</fullName>
    </submittedName>
</protein>
<feature type="non-terminal residue" evidence="1">
    <location>
        <position position="1"/>
    </location>
</feature>
<reference evidence="1" key="1">
    <citation type="journal article" date="2015" name="Nature">
        <title>Complex archaea that bridge the gap between prokaryotes and eukaryotes.</title>
        <authorList>
            <person name="Spang A."/>
            <person name="Saw J.H."/>
            <person name="Jorgensen S.L."/>
            <person name="Zaremba-Niedzwiedzka K."/>
            <person name="Martijn J."/>
            <person name="Lind A.E."/>
            <person name="van Eijk R."/>
            <person name="Schleper C."/>
            <person name="Guy L."/>
            <person name="Ettema T.J."/>
        </authorList>
    </citation>
    <scope>NUCLEOTIDE SEQUENCE</scope>
</reference>
<evidence type="ECO:0000313" key="1">
    <source>
        <dbReference type="EMBL" id="KKL98358.1"/>
    </source>
</evidence>
<sequence length="41" mass="4580">KKLKEEFEGVAPEIVLIGDGKQPRDIEVAIKEAQAFARNLE</sequence>
<name>A0A0F9GHX5_9ZZZZ</name>
<organism evidence="1">
    <name type="scientific">marine sediment metagenome</name>
    <dbReference type="NCBI Taxonomy" id="412755"/>
    <lineage>
        <taxon>unclassified sequences</taxon>
        <taxon>metagenomes</taxon>
        <taxon>ecological metagenomes</taxon>
    </lineage>
</organism>
<comment type="caution">
    <text evidence="1">The sequence shown here is derived from an EMBL/GenBank/DDBJ whole genome shotgun (WGS) entry which is preliminary data.</text>
</comment>
<dbReference type="AlphaFoldDB" id="A0A0F9GHX5"/>
<dbReference type="EMBL" id="LAZR01017943">
    <property type="protein sequence ID" value="KKL98358.1"/>
    <property type="molecule type" value="Genomic_DNA"/>
</dbReference>